<dbReference type="InterPro" id="IPR029044">
    <property type="entry name" value="Nucleotide-diphossugar_trans"/>
</dbReference>
<dbReference type="EMBL" id="JACDUU010000007">
    <property type="protein sequence ID" value="MBA2872602.1"/>
    <property type="molecule type" value="Genomic_DNA"/>
</dbReference>
<keyword evidence="2" id="KW-0808">Transferase</keyword>
<dbReference type="CDD" id="cd04182">
    <property type="entry name" value="GT_2_like_f"/>
    <property type="match status" value="1"/>
</dbReference>
<dbReference type="InterPro" id="IPR025877">
    <property type="entry name" value="MobA-like_NTP_Trfase"/>
</dbReference>
<evidence type="ECO:0000313" key="3">
    <source>
        <dbReference type="Proteomes" id="UP000580891"/>
    </source>
</evidence>
<evidence type="ECO:0000259" key="1">
    <source>
        <dbReference type="Pfam" id="PF12804"/>
    </source>
</evidence>
<feature type="domain" description="MobA-like NTP transferase" evidence="1">
    <location>
        <begin position="8"/>
        <end position="171"/>
    </location>
</feature>
<dbReference type="PANTHER" id="PTHR43777:SF1">
    <property type="entry name" value="MOLYBDENUM COFACTOR CYTIDYLYLTRANSFERASE"/>
    <property type="match status" value="1"/>
</dbReference>
<dbReference type="AlphaFoldDB" id="A0A7V9Z1Y8"/>
<dbReference type="PANTHER" id="PTHR43777">
    <property type="entry name" value="MOLYBDENUM COFACTOR CYTIDYLYLTRANSFERASE"/>
    <property type="match status" value="1"/>
</dbReference>
<reference evidence="2 3" key="1">
    <citation type="submission" date="2020-07" db="EMBL/GenBank/DDBJ databases">
        <title>Genomic Encyclopedia of Type Strains, Phase IV (KMG-IV): sequencing the most valuable type-strain genomes for metagenomic binning, comparative biology and taxonomic classification.</title>
        <authorList>
            <person name="Goeker M."/>
        </authorList>
    </citation>
    <scope>NUCLEOTIDE SEQUENCE [LARGE SCALE GENOMIC DNA]</scope>
    <source>
        <strain evidence="2 3">DSM 25220</strain>
    </source>
</reference>
<keyword evidence="2" id="KW-0548">Nucleotidyltransferase</keyword>
<keyword evidence="3" id="KW-1185">Reference proteome</keyword>
<dbReference type="Gene3D" id="3.90.550.10">
    <property type="entry name" value="Spore Coat Polysaccharide Biosynthesis Protein SpsA, Chain A"/>
    <property type="match status" value="1"/>
</dbReference>
<sequence length="211" mass="23732">MNVPRIIGIYLAAGKSARMGTDKLTLPFAGKYLGSVALKTALHSHLHHVIVVAKEGDSLDWIAPELFTSKKWSIVSCSHSSYGQAHSLICGLKQAIQLQAKAVIVLLADQPFVTKTMINELLFHYKLHPAPYITFTNQGIPMPPTLFSAKTFSDLLQLTGDEGARKLIRERWQGKGRMLEYKDPDIFFDIDTKEDYLLAIDKWERKRGIHV</sequence>
<dbReference type="GO" id="GO:0061602">
    <property type="term" value="F:molybdenum cofactor cytidylyltransferase activity"/>
    <property type="evidence" value="ECO:0007669"/>
    <property type="project" value="UniProtKB-EC"/>
</dbReference>
<dbReference type="Pfam" id="PF12804">
    <property type="entry name" value="NTP_transf_3"/>
    <property type="match status" value="1"/>
</dbReference>
<comment type="caution">
    <text evidence="2">The sequence shown here is derived from an EMBL/GenBank/DDBJ whole genome shotgun (WGS) entry which is preliminary data.</text>
</comment>
<name>A0A7V9Z1Y8_9BACL</name>
<dbReference type="Proteomes" id="UP000580891">
    <property type="component" value="Unassembled WGS sequence"/>
</dbReference>
<dbReference type="EC" id="2.7.7.76" evidence="2"/>
<protein>
    <submittedName>
        <fullName evidence="2">Molybdenum cofactor cytidylyltransferase</fullName>
        <ecNumber evidence="2">2.7.7.76</ecNumber>
    </submittedName>
</protein>
<evidence type="ECO:0000313" key="2">
    <source>
        <dbReference type="EMBL" id="MBA2872602.1"/>
    </source>
</evidence>
<accession>A0A7V9Z1Y8</accession>
<proteinExistence type="predicted"/>
<dbReference type="SUPFAM" id="SSF53448">
    <property type="entry name" value="Nucleotide-diphospho-sugar transferases"/>
    <property type="match status" value="1"/>
</dbReference>
<gene>
    <name evidence="2" type="ORF">HNQ85_002913</name>
</gene>
<dbReference type="RefSeq" id="WP_181538356.1">
    <property type="nucleotide sequence ID" value="NZ_JACDUU010000007.1"/>
</dbReference>
<organism evidence="2 3">
    <name type="scientific">[Anoxybacillus] calidus</name>
    <dbReference type="NCBI Taxonomy" id="575178"/>
    <lineage>
        <taxon>Bacteria</taxon>
        <taxon>Bacillati</taxon>
        <taxon>Bacillota</taxon>
        <taxon>Bacilli</taxon>
        <taxon>Bacillales</taxon>
        <taxon>Anoxybacillaceae</taxon>
        <taxon>Paranoxybacillus</taxon>
    </lineage>
</organism>